<dbReference type="PANTHER" id="PTHR10876">
    <property type="entry name" value="ZINC FINGER PROTEIN ZPR1"/>
    <property type="match status" value="1"/>
</dbReference>
<dbReference type="PANTHER" id="PTHR10876:SF0">
    <property type="entry name" value="ZINC FINGER PROTEIN ZPR1"/>
    <property type="match status" value="1"/>
</dbReference>
<organism evidence="6 7">
    <name type="scientific">Populus alba x Populus x berolinensis</name>
    <dbReference type="NCBI Taxonomy" id="444605"/>
    <lineage>
        <taxon>Eukaryota</taxon>
        <taxon>Viridiplantae</taxon>
        <taxon>Streptophyta</taxon>
        <taxon>Embryophyta</taxon>
        <taxon>Tracheophyta</taxon>
        <taxon>Spermatophyta</taxon>
        <taxon>Magnoliopsida</taxon>
        <taxon>eudicotyledons</taxon>
        <taxon>Gunneridae</taxon>
        <taxon>Pentapetalae</taxon>
        <taxon>rosids</taxon>
        <taxon>fabids</taxon>
        <taxon>Malpighiales</taxon>
        <taxon>Salicaceae</taxon>
        <taxon>Saliceae</taxon>
        <taxon>Populus</taxon>
    </lineage>
</organism>
<name>A0AAD6R258_9ROSI</name>
<gene>
    <name evidence="6" type="ORF">NC653_010882</name>
</gene>
<evidence type="ECO:0000313" key="6">
    <source>
        <dbReference type="EMBL" id="KAJ7000237.1"/>
    </source>
</evidence>
<dbReference type="InterPro" id="IPR042451">
    <property type="entry name" value="ZPR1_A/B_dom"/>
</dbReference>
<dbReference type="Pfam" id="PF22794">
    <property type="entry name" value="jr-ZPR1"/>
    <property type="match status" value="1"/>
</dbReference>
<dbReference type="Proteomes" id="UP001164929">
    <property type="component" value="Chromosome 4"/>
</dbReference>
<sequence length="181" mass="20071">MASTCDSCGYRNSELKPGGRIPEKGKTITLCVKNANDLSRDVIKSDTAGVKVPELDLELASGTLGGLVTTVEGLVLREFMDLLLEIALMDPKKSKWQDFKLRLNKLLNVEEPWTLILDDALANSFIAPATDNIKDDHQLSYEEYERSWEQNEELGLNDIDTSSADAAYDSAETTIKERTGE</sequence>
<dbReference type="SMART" id="SM00709">
    <property type="entry name" value="Zpr1"/>
    <property type="match status" value="1"/>
</dbReference>
<feature type="domain" description="Zinc finger ZPR1-type" evidence="5">
    <location>
        <begin position="1"/>
        <end position="128"/>
    </location>
</feature>
<keyword evidence="2" id="KW-0479">Metal-binding</keyword>
<dbReference type="NCBIfam" id="TIGR00310">
    <property type="entry name" value="ZPR1_znf"/>
    <property type="match status" value="1"/>
</dbReference>
<proteinExistence type="inferred from homology"/>
<comment type="caution">
    <text evidence="6">The sequence shown here is derived from an EMBL/GenBank/DDBJ whole genome shotgun (WGS) entry which is preliminary data.</text>
</comment>
<dbReference type="GO" id="GO:0005634">
    <property type="term" value="C:nucleus"/>
    <property type="evidence" value="ECO:0007669"/>
    <property type="project" value="TreeGrafter"/>
</dbReference>
<dbReference type="InterPro" id="IPR040141">
    <property type="entry name" value="ZPR1"/>
</dbReference>
<dbReference type="Pfam" id="PF03367">
    <property type="entry name" value="Zn_ribbon_ZPR1"/>
    <property type="match status" value="1"/>
</dbReference>
<evidence type="ECO:0000256" key="4">
    <source>
        <dbReference type="ARBA" id="ARBA00022833"/>
    </source>
</evidence>
<dbReference type="FunFam" id="2.60.120.1040:FF:000006">
    <property type="entry name" value="Zinc finger protein zpr1"/>
    <property type="match status" value="1"/>
</dbReference>
<evidence type="ECO:0000256" key="3">
    <source>
        <dbReference type="ARBA" id="ARBA00022771"/>
    </source>
</evidence>
<evidence type="ECO:0000259" key="5">
    <source>
        <dbReference type="SMART" id="SM00709"/>
    </source>
</evidence>
<dbReference type="AlphaFoldDB" id="A0AAD6R258"/>
<evidence type="ECO:0000256" key="2">
    <source>
        <dbReference type="ARBA" id="ARBA00022723"/>
    </source>
</evidence>
<keyword evidence="4" id="KW-0862">Zinc</keyword>
<comment type="similarity">
    <text evidence="1">Belongs to the ZPR1 family.</text>
</comment>
<evidence type="ECO:0000256" key="1">
    <source>
        <dbReference type="ARBA" id="ARBA00008354"/>
    </source>
</evidence>
<keyword evidence="7" id="KW-1185">Reference proteome</keyword>
<dbReference type="EMBL" id="JAQIZT010000004">
    <property type="protein sequence ID" value="KAJ7000237.1"/>
    <property type="molecule type" value="Genomic_DNA"/>
</dbReference>
<dbReference type="GO" id="GO:0008270">
    <property type="term" value="F:zinc ion binding"/>
    <property type="evidence" value="ECO:0007669"/>
    <property type="project" value="UniProtKB-KW"/>
</dbReference>
<dbReference type="InterPro" id="IPR056180">
    <property type="entry name" value="ZPR1_jr_dom"/>
</dbReference>
<dbReference type="InterPro" id="IPR004457">
    <property type="entry name" value="Znf_ZPR1"/>
</dbReference>
<keyword evidence="3" id="KW-0863">Zinc-finger</keyword>
<protein>
    <submittedName>
        <fullName evidence="6">Zinc finger protein</fullName>
    </submittedName>
</protein>
<evidence type="ECO:0000313" key="7">
    <source>
        <dbReference type="Proteomes" id="UP001164929"/>
    </source>
</evidence>
<dbReference type="Gene3D" id="2.60.120.1040">
    <property type="entry name" value="ZPR1, A/B domain"/>
    <property type="match status" value="1"/>
</dbReference>
<accession>A0AAD6R258</accession>
<reference evidence="6 7" key="1">
    <citation type="journal article" date="2023" name="Mol. Ecol. Resour.">
        <title>Chromosome-level genome assembly of a triploid poplar Populus alba 'Berolinensis'.</title>
        <authorList>
            <person name="Chen S."/>
            <person name="Yu Y."/>
            <person name="Wang X."/>
            <person name="Wang S."/>
            <person name="Zhang T."/>
            <person name="Zhou Y."/>
            <person name="He R."/>
            <person name="Meng N."/>
            <person name="Wang Y."/>
            <person name="Liu W."/>
            <person name="Liu Z."/>
            <person name="Liu J."/>
            <person name="Guo Q."/>
            <person name="Huang H."/>
            <person name="Sederoff R.R."/>
            <person name="Wang G."/>
            <person name="Qu G."/>
            <person name="Chen S."/>
        </authorList>
    </citation>
    <scope>NUCLEOTIDE SEQUENCE [LARGE SCALE GENOMIC DNA]</scope>
    <source>
        <strain evidence="6">SC-2020</strain>
    </source>
</reference>